<feature type="transmembrane region" description="Helical" evidence="5">
    <location>
        <begin position="110"/>
        <end position="132"/>
    </location>
</feature>
<comment type="subcellular location">
    <subcellularLocation>
        <location evidence="1">Membrane</location>
        <topology evidence="1">Multi-pass membrane protein</topology>
    </subcellularLocation>
</comment>
<dbReference type="HOGENOM" id="CLU_000960_25_1_1"/>
<feature type="domain" description="Major facilitator superfamily (MFS) profile" evidence="6">
    <location>
        <begin position="1"/>
        <end position="500"/>
    </location>
</feature>
<proteinExistence type="predicted"/>
<keyword evidence="8" id="KW-1185">Reference proteome</keyword>
<evidence type="ECO:0000313" key="8">
    <source>
        <dbReference type="Proteomes" id="UP000027920"/>
    </source>
</evidence>
<dbReference type="AlphaFoldDB" id="A0A072PJQ5"/>
<comment type="caution">
    <text evidence="7">The sequence shown here is derived from an EMBL/GenBank/DDBJ whole genome shotgun (WGS) entry which is preliminary data.</text>
</comment>
<dbReference type="SUPFAM" id="SSF103473">
    <property type="entry name" value="MFS general substrate transporter"/>
    <property type="match status" value="1"/>
</dbReference>
<feature type="transmembrane region" description="Helical" evidence="5">
    <location>
        <begin position="322"/>
        <end position="344"/>
    </location>
</feature>
<feature type="transmembrane region" description="Helical" evidence="5">
    <location>
        <begin position="350"/>
        <end position="369"/>
    </location>
</feature>
<dbReference type="GeneID" id="25283398"/>
<evidence type="ECO:0000256" key="1">
    <source>
        <dbReference type="ARBA" id="ARBA00004141"/>
    </source>
</evidence>
<keyword evidence="4 5" id="KW-0472">Membrane</keyword>
<dbReference type="EMBL" id="AMGV01000007">
    <property type="protein sequence ID" value="KEF55735.1"/>
    <property type="molecule type" value="Genomic_DNA"/>
</dbReference>
<dbReference type="Pfam" id="PF07690">
    <property type="entry name" value="MFS_1"/>
    <property type="match status" value="1"/>
</dbReference>
<evidence type="ECO:0000313" key="7">
    <source>
        <dbReference type="EMBL" id="KEF55735.1"/>
    </source>
</evidence>
<dbReference type="PROSITE" id="PS50850">
    <property type="entry name" value="MFS"/>
    <property type="match status" value="1"/>
</dbReference>
<dbReference type="OrthoDB" id="2587356at2759"/>
<keyword evidence="2 5" id="KW-0812">Transmembrane</keyword>
<dbReference type="GO" id="GO:0005886">
    <property type="term" value="C:plasma membrane"/>
    <property type="evidence" value="ECO:0007669"/>
    <property type="project" value="TreeGrafter"/>
</dbReference>
<dbReference type="VEuPathDB" id="FungiDB:A1O9_08485"/>
<feature type="transmembrane region" description="Helical" evidence="5">
    <location>
        <begin position="290"/>
        <end position="315"/>
    </location>
</feature>
<dbReference type="GO" id="GO:0022857">
    <property type="term" value="F:transmembrane transporter activity"/>
    <property type="evidence" value="ECO:0007669"/>
    <property type="project" value="InterPro"/>
</dbReference>
<name>A0A072PJQ5_9EURO</name>
<evidence type="ECO:0000256" key="5">
    <source>
        <dbReference type="SAM" id="Phobius"/>
    </source>
</evidence>
<dbReference type="Proteomes" id="UP000027920">
    <property type="component" value="Unassembled WGS sequence"/>
</dbReference>
<protein>
    <recommendedName>
        <fullName evidence="6">Major facilitator superfamily (MFS) profile domain-containing protein</fullName>
    </recommendedName>
</protein>
<feature type="transmembrane region" description="Helical" evidence="5">
    <location>
        <begin position="185"/>
        <end position="204"/>
    </location>
</feature>
<feature type="transmembrane region" description="Helical" evidence="5">
    <location>
        <begin position="78"/>
        <end position="98"/>
    </location>
</feature>
<dbReference type="Gene3D" id="1.20.1250.20">
    <property type="entry name" value="MFS general substrate transporter like domains"/>
    <property type="match status" value="2"/>
</dbReference>
<dbReference type="PANTHER" id="PTHR23501">
    <property type="entry name" value="MAJOR FACILITATOR SUPERFAMILY"/>
    <property type="match status" value="1"/>
</dbReference>
<dbReference type="InterPro" id="IPR005829">
    <property type="entry name" value="Sugar_transporter_CS"/>
</dbReference>
<organism evidence="7 8">
    <name type="scientific">Exophiala aquamarina CBS 119918</name>
    <dbReference type="NCBI Taxonomy" id="1182545"/>
    <lineage>
        <taxon>Eukaryota</taxon>
        <taxon>Fungi</taxon>
        <taxon>Dikarya</taxon>
        <taxon>Ascomycota</taxon>
        <taxon>Pezizomycotina</taxon>
        <taxon>Eurotiomycetes</taxon>
        <taxon>Chaetothyriomycetidae</taxon>
        <taxon>Chaetothyriales</taxon>
        <taxon>Herpotrichiellaceae</taxon>
        <taxon>Exophiala</taxon>
    </lineage>
</organism>
<dbReference type="InterPro" id="IPR036259">
    <property type="entry name" value="MFS_trans_sf"/>
</dbReference>
<feature type="transmembrane region" description="Helical" evidence="5">
    <location>
        <begin position="477"/>
        <end position="496"/>
    </location>
</feature>
<evidence type="ECO:0000256" key="3">
    <source>
        <dbReference type="ARBA" id="ARBA00022989"/>
    </source>
</evidence>
<evidence type="ECO:0000259" key="6">
    <source>
        <dbReference type="PROSITE" id="PS50850"/>
    </source>
</evidence>
<sequence>MLFIVGAGVYARSIAAVIGGESISSWPASAINILTAATIPPIARAADLWGRKWFLVIPTSLGFVGSIIVARASSMEMAIAGFVVGGTSFGAQPLVHAVASETMPRKYRSFAQGCCNAAIAVGSLFSLLVGGALTNNNPTGFRTYWYICAGIYIISTIMLATLYNPPPRDLELSLSFHEKIRSLDWVGFFLYVAGLVLLCLGLSYSQNPFNWPNAHIVAPFLIGVVFILILIGYEWKVRKDGLFHHELFKNRNQNFPIALVAVFIEGYVFMSANIYFPYSMQVINTGISTFRVLVCYSIAFICLLLMSFLIGGYIYQTKTVKAAAIASNVGFLIYATLMASVTSSTPESHFWGYITFYGSGLGCGVITLYTTAQLSTPPELIAVTSGLMGSIRSTGGSVAVAIYSALFNRGLSQNLFPKVANAVIPLGVPEDSIGPLIADLNAGAVNTALQLPGVNLEVVEAAGAALKSAFTIGFRDVFICAAAFALLGIAATAFLIDPTKEFNAKIDAPLDRYEVKDAKGDEPVEEYHGEEKTIGG</sequence>
<dbReference type="InterPro" id="IPR020846">
    <property type="entry name" value="MFS_dom"/>
</dbReference>
<evidence type="ECO:0000256" key="4">
    <source>
        <dbReference type="ARBA" id="ARBA00023136"/>
    </source>
</evidence>
<dbReference type="PROSITE" id="PS00216">
    <property type="entry name" value="SUGAR_TRANSPORT_1"/>
    <property type="match status" value="1"/>
</dbReference>
<feature type="transmembrane region" description="Helical" evidence="5">
    <location>
        <begin position="216"/>
        <end position="235"/>
    </location>
</feature>
<evidence type="ECO:0000256" key="2">
    <source>
        <dbReference type="ARBA" id="ARBA00022692"/>
    </source>
</evidence>
<feature type="transmembrane region" description="Helical" evidence="5">
    <location>
        <begin position="53"/>
        <end position="72"/>
    </location>
</feature>
<accession>A0A072PJQ5</accession>
<feature type="transmembrane region" description="Helical" evidence="5">
    <location>
        <begin position="144"/>
        <end position="164"/>
    </location>
</feature>
<dbReference type="InterPro" id="IPR011701">
    <property type="entry name" value="MFS"/>
</dbReference>
<keyword evidence="3 5" id="KW-1133">Transmembrane helix</keyword>
<reference evidence="7 8" key="1">
    <citation type="submission" date="2013-03" db="EMBL/GenBank/DDBJ databases">
        <title>The Genome Sequence of Exophiala aquamarina CBS 119918.</title>
        <authorList>
            <consortium name="The Broad Institute Genomics Platform"/>
            <person name="Cuomo C."/>
            <person name="de Hoog S."/>
            <person name="Gorbushina A."/>
            <person name="Walker B."/>
            <person name="Young S.K."/>
            <person name="Zeng Q."/>
            <person name="Gargeya S."/>
            <person name="Fitzgerald M."/>
            <person name="Haas B."/>
            <person name="Abouelleil A."/>
            <person name="Allen A.W."/>
            <person name="Alvarado L."/>
            <person name="Arachchi H.M."/>
            <person name="Berlin A.M."/>
            <person name="Chapman S.B."/>
            <person name="Gainer-Dewar J."/>
            <person name="Goldberg J."/>
            <person name="Griggs A."/>
            <person name="Gujja S."/>
            <person name="Hansen M."/>
            <person name="Howarth C."/>
            <person name="Imamovic A."/>
            <person name="Ireland A."/>
            <person name="Larimer J."/>
            <person name="McCowan C."/>
            <person name="Murphy C."/>
            <person name="Pearson M."/>
            <person name="Poon T.W."/>
            <person name="Priest M."/>
            <person name="Roberts A."/>
            <person name="Saif S."/>
            <person name="Shea T."/>
            <person name="Sisk P."/>
            <person name="Sykes S."/>
            <person name="Wortman J."/>
            <person name="Nusbaum C."/>
            <person name="Birren B."/>
        </authorList>
    </citation>
    <scope>NUCLEOTIDE SEQUENCE [LARGE SCALE GENOMIC DNA]</scope>
    <source>
        <strain evidence="7 8">CBS 119918</strain>
    </source>
</reference>
<dbReference type="PANTHER" id="PTHR23501:SF195">
    <property type="entry name" value="PEP5"/>
    <property type="match status" value="1"/>
</dbReference>
<gene>
    <name evidence="7" type="ORF">A1O9_08485</name>
</gene>
<dbReference type="RefSeq" id="XP_013258325.1">
    <property type="nucleotide sequence ID" value="XM_013402871.1"/>
</dbReference>
<feature type="transmembrane region" description="Helical" evidence="5">
    <location>
        <begin position="255"/>
        <end position="278"/>
    </location>
</feature>